<accession>A0ABV5V505</accession>
<feature type="domain" description="Peptidase M24" evidence="2">
    <location>
        <begin position="183"/>
        <end position="390"/>
    </location>
</feature>
<feature type="domain" description="Creatinase N-terminal" evidence="3">
    <location>
        <begin position="28"/>
        <end position="176"/>
    </location>
</feature>
<dbReference type="Proteomes" id="UP001589613">
    <property type="component" value="Unassembled WGS sequence"/>
</dbReference>
<keyword evidence="5" id="KW-1185">Reference proteome</keyword>
<dbReference type="Gene3D" id="3.40.350.10">
    <property type="entry name" value="Creatinase/prolidase N-terminal domain"/>
    <property type="match status" value="1"/>
</dbReference>
<dbReference type="CDD" id="cd01066">
    <property type="entry name" value="APP_MetAP"/>
    <property type="match status" value="1"/>
</dbReference>
<evidence type="ECO:0000259" key="3">
    <source>
        <dbReference type="Pfam" id="PF01321"/>
    </source>
</evidence>
<dbReference type="Gene3D" id="3.90.230.10">
    <property type="entry name" value="Creatinase/methionine aminopeptidase superfamily"/>
    <property type="match status" value="1"/>
</dbReference>
<dbReference type="SUPFAM" id="SSF53092">
    <property type="entry name" value="Creatinase/prolidase N-terminal domain"/>
    <property type="match status" value="1"/>
</dbReference>
<dbReference type="PANTHER" id="PTHR46112">
    <property type="entry name" value="AMINOPEPTIDASE"/>
    <property type="match status" value="1"/>
</dbReference>
<dbReference type="RefSeq" id="WP_141338439.1">
    <property type="nucleotide sequence ID" value="NZ_JBHMAX010000023.1"/>
</dbReference>
<name>A0ABV5V505_9MICO</name>
<dbReference type="InterPro" id="IPR036005">
    <property type="entry name" value="Creatinase/aminopeptidase-like"/>
</dbReference>
<sequence>MPWPGDGTPDDPTDVESRPFPRAEYRDRLQRVQEAMARHAFGALVVVDPANLYYLTGYNAWSFYMPQCLIVPAHGEPHLFTRAMDAQGAHYTAYLPQSQIHGYPEDLVQRPDVHPFGWIADRAIEVGLLPVGVDARVAAETDAHFFSPRGYLALLSRLGQGHLLDSHELVNWVRVVKSPLEQDKMRVAGEIAQQTMRIAVDSIEVGRRQCDVVAQIQYSQALGARKLGGDYPAIVPMLPTGETAGTPHLTWSDLPLRAHEATTIELAGVHHRYHVPLARTVSLGRPSHDLDRCAGAVTEGLQAALERMRPGVPARDVHAAFTEVIGRYGYTKASRLGYSIGIGYPPDWGEHTISLRPEETTVLKAGMALHVILGMWMDGWGYELSESVLLGDDGPERLAPLPQELVVKI</sequence>
<evidence type="ECO:0000313" key="5">
    <source>
        <dbReference type="Proteomes" id="UP001589613"/>
    </source>
</evidence>
<dbReference type="InterPro" id="IPR050659">
    <property type="entry name" value="Peptidase_M24B"/>
</dbReference>
<gene>
    <name evidence="4" type="ORF">ACFFN0_12715</name>
</gene>
<evidence type="ECO:0000259" key="2">
    <source>
        <dbReference type="Pfam" id="PF00557"/>
    </source>
</evidence>
<proteinExistence type="predicted"/>
<dbReference type="Pfam" id="PF00557">
    <property type="entry name" value="Peptidase_M24"/>
    <property type="match status" value="1"/>
</dbReference>
<dbReference type="SUPFAM" id="SSF55920">
    <property type="entry name" value="Creatinase/aminopeptidase"/>
    <property type="match status" value="1"/>
</dbReference>
<evidence type="ECO:0000256" key="1">
    <source>
        <dbReference type="SAM" id="MobiDB-lite"/>
    </source>
</evidence>
<reference evidence="4 5" key="1">
    <citation type="submission" date="2024-09" db="EMBL/GenBank/DDBJ databases">
        <authorList>
            <person name="Sun Q."/>
            <person name="Mori K."/>
        </authorList>
    </citation>
    <scope>NUCLEOTIDE SEQUENCE [LARGE SCALE GENOMIC DNA]</scope>
    <source>
        <strain evidence="4 5">JCM 12763</strain>
    </source>
</reference>
<comment type="caution">
    <text evidence="4">The sequence shown here is derived from an EMBL/GenBank/DDBJ whole genome shotgun (WGS) entry which is preliminary data.</text>
</comment>
<dbReference type="EMBL" id="JBHMAX010000023">
    <property type="protein sequence ID" value="MFB9732905.1"/>
    <property type="molecule type" value="Genomic_DNA"/>
</dbReference>
<dbReference type="InterPro" id="IPR029149">
    <property type="entry name" value="Creatin/AminoP/Spt16_N"/>
</dbReference>
<evidence type="ECO:0000313" key="4">
    <source>
        <dbReference type="EMBL" id="MFB9732905.1"/>
    </source>
</evidence>
<protein>
    <submittedName>
        <fullName evidence="4">M24 family metallopeptidase</fullName>
    </submittedName>
</protein>
<organism evidence="4 5">
    <name type="scientific">Ornithinimicrobium kibberense</name>
    <dbReference type="NCBI Taxonomy" id="282060"/>
    <lineage>
        <taxon>Bacteria</taxon>
        <taxon>Bacillati</taxon>
        <taxon>Actinomycetota</taxon>
        <taxon>Actinomycetes</taxon>
        <taxon>Micrococcales</taxon>
        <taxon>Ornithinimicrobiaceae</taxon>
        <taxon>Ornithinimicrobium</taxon>
    </lineage>
</organism>
<dbReference type="InterPro" id="IPR000994">
    <property type="entry name" value="Pept_M24"/>
</dbReference>
<dbReference type="PANTHER" id="PTHR46112:SF8">
    <property type="entry name" value="CYTOPLASMIC PEPTIDASE PEPQ-RELATED"/>
    <property type="match status" value="1"/>
</dbReference>
<feature type="region of interest" description="Disordered" evidence="1">
    <location>
        <begin position="1"/>
        <end position="21"/>
    </location>
</feature>
<dbReference type="Pfam" id="PF01321">
    <property type="entry name" value="Creatinase_N"/>
    <property type="match status" value="1"/>
</dbReference>
<dbReference type="InterPro" id="IPR000587">
    <property type="entry name" value="Creatinase_N"/>
</dbReference>